<dbReference type="Gene3D" id="3.80.10.10">
    <property type="entry name" value="Ribonuclease Inhibitor"/>
    <property type="match status" value="2"/>
</dbReference>
<evidence type="ECO:0000313" key="3">
    <source>
        <dbReference type="EMBL" id="KAK9836474.1"/>
    </source>
</evidence>
<keyword evidence="4" id="KW-1185">Reference proteome</keyword>
<dbReference type="Pfam" id="PF12937">
    <property type="entry name" value="F-box-like"/>
    <property type="match status" value="1"/>
</dbReference>
<evidence type="ECO:0000259" key="2">
    <source>
        <dbReference type="PROSITE" id="PS50181"/>
    </source>
</evidence>
<dbReference type="InterPro" id="IPR050715">
    <property type="entry name" value="LRR-SigEffector_domain"/>
</dbReference>
<sequence length="454" mass="50661">MHSVSKTSKHHPSLPGDILLQVFSQLDFETRRQVLPVVCKRWRDELAGASPAWQIMKFQAGKFDEYHKIIRWLKQHGDAALELDAAFSRYPEQPEPEVQSRSWTQYLHGANILPALLPNLQHLKLSCEKSFMVAERDLFSLQILTGLQKLRLVIASDASWNVDTLSPLEHLTALQQLYMEVKDLGSGPMFLAPGLSKLTLLTSLSLRQALSQQPDHIYDPYHAGGVIACLTGLQQLSLLGVIDRIPNAFSNLQHLRTLTVGGHGEEWPGFSVQPSISSCRKLEYLELQYFTAVAEAGWLDAWSALSGLQSLSDIFLESVDLDELASSEWAFGSSLTYLRIGSGYLENFPEALISLTSIRDLGFDMTNLENMLELPVGPYLQHLTSLDLCDTKLAAFPEALSQASKLKRLCLFNDEDWFDISRLEAILPKLCVVDVIQVNSEPEEAAVIDSAQGI</sequence>
<dbReference type="AlphaFoldDB" id="A0AAW1RRJ2"/>
<dbReference type="PROSITE" id="PS50181">
    <property type="entry name" value="FBOX"/>
    <property type="match status" value="1"/>
</dbReference>
<comment type="caution">
    <text evidence="3">The sequence shown here is derived from an EMBL/GenBank/DDBJ whole genome shotgun (WGS) entry which is preliminary data.</text>
</comment>
<comment type="subcellular location">
    <subcellularLocation>
        <location evidence="1">Cytoplasm</location>
        <location evidence="1">Cytoskeleton</location>
        <location evidence="1">Cilium axoneme</location>
    </subcellularLocation>
</comment>
<dbReference type="Gene3D" id="1.20.1280.50">
    <property type="match status" value="1"/>
</dbReference>
<dbReference type="SUPFAM" id="SSF52058">
    <property type="entry name" value="L domain-like"/>
    <property type="match status" value="1"/>
</dbReference>
<dbReference type="InterPro" id="IPR036047">
    <property type="entry name" value="F-box-like_dom_sf"/>
</dbReference>
<dbReference type="PANTHER" id="PTHR45752">
    <property type="entry name" value="LEUCINE-RICH REPEAT-CONTAINING"/>
    <property type="match status" value="1"/>
</dbReference>
<dbReference type="SUPFAM" id="SSF81383">
    <property type="entry name" value="F-box domain"/>
    <property type="match status" value="1"/>
</dbReference>
<dbReference type="Proteomes" id="UP001438707">
    <property type="component" value="Unassembled WGS sequence"/>
</dbReference>
<dbReference type="InterPro" id="IPR001810">
    <property type="entry name" value="F-box_dom"/>
</dbReference>
<dbReference type="GO" id="GO:0005930">
    <property type="term" value="C:axoneme"/>
    <property type="evidence" value="ECO:0007669"/>
    <property type="project" value="UniProtKB-SubCell"/>
</dbReference>
<protein>
    <recommendedName>
        <fullName evidence="2">F-box domain-containing protein</fullName>
    </recommendedName>
</protein>
<evidence type="ECO:0000313" key="4">
    <source>
        <dbReference type="Proteomes" id="UP001438707"/>
    </source>
</evidence>
<proteinExistence type="predicted"/>
<name>A0AAW1RRJ2_9CHLO</name>
<accession>A0AAW1RRJ2</accession>
<dbReference type="EMBL" id="JALJOS010000007">
    <property type="protein sequence ID" value="KAK9836474.1"/>
    <property type="molecule type" value="Genomic_DNA"/>
</dbReference>
<gene>
    <name evidence="3" type="ORF">WJX74_001247</name>
</gene>
<organism evidence="3 4">
    <name type="scientific">Apatococcus lobatus</name>
    <dbReference type="NCBI Taxonomy" id="904363"/>
    <lineage>
        <taxon>Eukaryota</taxon>
        <taxon>Viridiplantae</taxon>
        <taxon>Chlorophyta</taxon>
        <taxon>core chlorophytes</taxon>
        <taxon>Trebouxiophyceae</taxon>
        <taxon>Chlorellales</taxon>
        <taxon>Chlorellaceae</taxon>
        <taxon>Apatococcus</taxon>
    </lineage>
</organism>
<reference evidence="3 4" key="1">
    <citation type="journal article" date="2024" name="Nat. Commun.">
        <title>Phylogenomics reveals the evolutionary origins of lichenization in chlorophyte algae.</title>
        <authorList>
            <person name="Puginier C."/>
            <person name="Libourel C."/>
            <person name="Otte J."/>
            <person name="Skaloud P."/>
            <person name="Haon M."/>
            <person name="Grisel S."/>
            <person name="Petersen M."/>
            <person name="Berrin J.G."/>
            <person name="Delaux P.M."/>
            <person name="Dal Grande F."/>
            <person name="Keller J."/>
        </authorList>
    </citation>
    <scope>NUCLEOTIDE SEQUENCE [LARGE SCALE GENOMIC DNA]</scope>
    <source>
        <strain evidence="3 4">SAG 2145</strain>
    </source>
</reference>
<feature type="domain" description="F-box" evidence="2">
    <location>
        <begin position="8"/>
        <end position="56"/>
    </location>
</feature>
<dbReference type="PANTHER" id="PTHR45752:SF175">
    <property type="entry name" value="LEUCINE RICH REPEAT _ PROTEIN PHOSPHATASE 2C DOMAIN CONTAINING PROTEIN"/>
    <property type="match status" value="1"/>
</dbReference>
<dbReference type="InterPro" id="IPR032675">
    <property type="entry name" value="LRR_dom_sf"/>
</dbReference>
<evidence type="ECO:0000256" key="1">
    <source>
        <dbReference type="ARBA" id="ARBA00004430"/>
    </source>
</evidence>